<gene>
    <name evidence="1" type="ORF">HETIRDRAFT_452601</name>
</gene>
<dbReference type="InParanoid" id="W4K5Z4"/>
<accession>W4K5Z4</accession>
<dbReference type="Proteomes" id="UP000030671">
    <property type="component" value="Unassembled WGS sequence"/>
</dbReference>
<sequence>MEEDSRKNVPIARIPAIKRPDPLLLLLLAVSMHHGARLLLSLPFPHASHFSQARPQERSTRAVSAVEDRSAGAWDVQEQGRVCREAGAKRGSIPREYPRRTSLLSPQRVFPPPTFLIVVVVVVDIAVVDARTVAMLGPSSGSVSVWASVGQDASATVIVGGTGKRDGGERGRRCGRG</sequence>
<dbReference type="KEGG" id="hir:HETIRDRAFT_452601"/>
<keyword evidence="2" id="KW-1185">Reference proteome</keyword>
<protein>
    <submittedName>
        <fullName evidence="1">Uncharacterized protein</fullName>
    </submittedName>
</protein>
<name>W4K5Z4_HETIT</name>
<evidence type="ECO:0000313" key="1">
    <source>
        <dbReference type="EMBL" id="ETW81227.1"/>
    </source>
</evidence>
<dbReference type="AlphaFoldDB" id="W4K5Z4"/>
<reference evidence="1 2" key="1">
    <citation type="journal article" date="2012" name="New Phytol.">
        <title>Insight into trade-off between wood decay and parasitism from the genome of a fungal forest pathogen.</title>
        <authorList>
            <person name="Olson A."/>
            <person name="Aerts A."/>
            <person name="Asiegbu F."/>
            <person name="Belbahri L."/>
            <person name="Bouzid O."/>
            <person name="Broberg A."/>
            <person name="Canback B."/>
            <person name="Coutinho P.M."/>
            <person name="Cullen D."/>
            <person name="Dalman K."/>
            <person name="Deflorio G."/>
            <person name="van Diepen L.T."/>
            <person name="Dunand C."/>
            <person name="Duplessis S."/>
            <person name="Durling M."/>
            <person name="Gonthier P."/>
            <person name="Grimwood J."/>
            <person name="Fossdal C.G."/>
            <person name="Hansson D."/>
            <person name="Henrissat B."/>
            <person name="Hietala A."/>
            <person name="Himmelstrand K."/>
            <person name="Hoffmeister D."/>
            <person name="Hogberg N."/>
            <person name="James T.Y."/>
            <person name="Karlsson M."/>
            <person name="Kohler A."/>
            <person name="Kues U."/>
            <person name="Lee Y.H."/>
            <person name="Lin Y.C."/>
            <person name="Lind M."/>
            <person name="Lindquist E."/>
            <person name="Lombard V."/>
            <person name="Lucas S."/>
            <person name="Lunden K."/>
            <person name="Morin E."/>
            <person name="Murat C."/>
            <person name="Park J."/>
            <person name="Raffaello T."/>
            <person name="Rouze P."/>
            <person name="Salamov A."/>
            <person name="Schmutz J."/>
            <person name="Solheim H."/>
            <person name="Stahlberg J."/>
            <person name="Velez H."/>
            <person name="de Vries R.P."/>
            <person name="Wiebenga A."/>
            <person name="Woodward S."/>
            <person name="Yakovlev I."/>
            <person name="Garbelotto M."/>
            <person name="Martin F."/>
            <person name="Grigoriev I.V."/>
            <person name="Stenlid J."/>
        </authorList>
    </citation>
    <scope>NUCLEOTIDE SEQUENCE [LARGE SCALE GENOMIC DNA]</scope>
    <source>
        <strain evidence="1 2">TC 32-1</strain>
    </source>
</reference>
<proteinExistence type="predicted"/>
<dbReference type="EMBL" id="KI925459">
    <property type="protein sequence ID" value="ETW81227.1"/>
    <property type="molecule type" value="Genomic_DNA"/>
</dbReference>
<dbReference type="RefSeq" id="XP_009547888.1">
    <property type="nucleotide sequence ID" value="XM_009549593.1"/>
</dbReference>
<dbReference type="HOGENOM" id="CLU_1518056_0_0_1"/>
<organism evidence="1 2">
    <name type="scientific">Heterobasidion irregulare (strain TC 32-1)</name>
    <dbReference type="NCBI Taxonomy" id="747525"/>
    <lineage>
        <taxon>Eukaryota</taxon>
        <taxon>Fungi</taxon>
        <taxon>Dikarya</taxon>
        <taxon>Basidiomycota</taxon>
        <taxon>Agaricomycotina</taxon>
        <taxon>Agaricomycetes</taxon>
        <taxon>Russulales</taxon>
        <taxon>Bondarzewiaceae</taxon>
        <taxon>Heterobasidion</taxon>
        <taxon>Heterobasidion annosum species complex</taxon>
    </lineage>
</organism>
<evidence type="ECO:0000313" key="2">
    <source>
        <dbReference type="Proteomes" id="UP000030671"/>
    </source>
</evidence>
<dbReference type="GeneID" id="20676275"/>